<evidence type="ECO:0000313" key="3">
    <source>
        <dbReference type="Proteomes" id="UP000525078"/>
    </source>
</evidence>
<name>A0A7J6F0L6_CANSA</name>
<evidence type="ECO:0000256" key="1">
    <source>
        <dbReference type="SAM" id="MobiDB-lite"/>
    </source>
</evidence>
<sequence>MSMGEASRILAAVERGRVRYSGPTHEELAPTSVLEGRERDVGVKSRLATGQGGKVVAGVSSSLKGTQAGVAQMVGNDLGKVVPRCESDEINEPLGDIVANQGEGGECSLMHELPDCDMVSFTQALQQTFEPLINAQKAKTWKRLNSSRGRGSKGMSKSSSVPISPKLSHVLVANAKNKASPKVGGGGKRKMNVDVQYESVKKGRLEAQSDGVPENVTCSGAMSLLCWNVRGLGNPGALTTLRTVVRKFSPSLVFLSETKLYGGWAEECRDIVTQAWLSPDGPLDNQDSILDIFGRCADRLGAWNKTSPISSAAPGISGSFCGFLANSTVAIAVSQERWGSSIATSSGFAKSLPFFWVWVEDMVKSLHLWGLFCTAEEFEGFGI</sequence>
<dbReference type="EMBL" id="JAATIP010000168">
    <property type="protein sequence ID" value="KAF4364234.1"/>
    <property type="molecule type" value="Genomic_DNA"/>
</dbReference>
<protein>
    <recommendedName>
        <fullName evidence="4">Endonuclease/exonuclease/phosphatase domain-containing protein</fullName>
    </recommendedName>
</protein>
<feature type="region of interest" description="Disordered" evidence="1">
    <location>
        <begin position="140"/>
        <end position="162"/>
    </location>
</feature>
<accession>A0A7J6F0L6</accession>
<comment type="caution">
    <text evidence="2">The sequence shown here is derived from an EMBL/GenBank/DDBJ whole genome shotgun (WGS) entry which is preliminary data.</text>
</comment>
<dbReference type="AlphaFoldDB" id="A0A7J6F0L6"/>
<dbReference type="Proteomes" id="UP000525078">
    <property type="component" value="Unassembled WGS sequence"/>
</dbReference>
<reference evidence="2 3" key="1">
    <citation type="journal article" date="2020" name="bioRxiv">
        <title>Sequence and annotation of 42 cannabis genomes reveals extensive copy number variation in cannabinoid synthesis and pathogen resistance genes.</title>
        <authorList>
            <person name="Mckernan K.J."/>
            <person name="Helbert Y."/>
            <person name="Kane L.T."/>
            <person name="Ebling H."/>
            <person name="Zhang L."/>
            <person name="Liu B."/>
            <person name="Eaton Z."/>
            <person name="Mclaughlin S."/>
            <person name="Kingan S."/>
            <person name="Baybayan P."/>
            <person name="Concepcion G."/>
            <person name="Jordan M."/>
            <person name="Riva A."/>
            <person name="Barbazuk W."/>
            <person name="Harkins T."/>
        </authorList>
    </citation>
    <scope>NUCLEOTIDE SEQUENCE [LARGE SCALE GENOMIC DNA]</scope>
    <source>
        <strain evidence="3">cv. Jamaican Lion 4</strain>
        <tissue evidence="2">Leaf</tissue>
    </source>
</reference>
<gene>
    <name evidence="2" type="ORF">F8388_000186</name>
</gene>
<evidence type="ECO:0008006" key="4">
    <source>
        <dbReference type="Google" id="ProtNLM"/>
    </source>
</evidence>
<organism evidence="2 3">
    <name type="scientific">Cannabis sativa</name>
    <name type="common">Hemp</name>
    <name type="synonym">Marijuana</name>
    <dbReference type="NCBI Taxonomy" id="3483"/>
    <lineage>
        <taxon>Eukaryota</taxon>
        <taxon>Viridiplantae</taxon>
        <taxon>Streptophyta</taxon>
        <taxon>Embryophyta</taxon>
        <taxon>Tracheophyta</taxon>
        <taxon>Spermatophyta</taxon>
        <taxon>Magnoliopsida</taxon>
        <taxon>eudicotyledons</taxon>
        <taxon>Gunneridae</taxon>
        <taxon>Pentapetalae</taxon>
        <taxon>rosids</taxon>
        <taxon>fabids</taxon>
        <taxon>Rosales</taxon>
        <taxon>Cannabaceae</taxon>
        <taxon>Cannabis</taxon>
    </lineage>
</organism>
<proteinExistence type="predicted"/>
<evidence type="ECO:0000313" key="2">
    <source>
        <dbReference type="EMBL" id="KAF4364234.1"/>
    </source>
</evidence>
<feature type="compositionally biased region" description="Low complexity" evidence="1">
    <location>
        <begin position="146"/>
        <end position="160"/>
    </location>
</feature>